<dbReference type="EMBL" id="UYRT01036297">
    <property type="protein sequence ID" value="VDK81686.1"/>
    <property type="molecule type" value="Genomic_DNA"/>
</dbReference>
<keyword evidence="2" id="KW-1185">Reference proteome</keyword>
<name>A0A183DMZ6_9BILA</name>
<dbReference type="WBParaSite" id="GPUH_0001010001-mRNA-1">
    <property type="protein sequence ID" value="GPUH_0001010001-mRNA-1"/>
    <property type="gene ID" value="GPUH_0001010001"/>
</dbReference>
<reference evidence="1 2" key="2">
    <citation type="submission" date="2018-11" db="EMBL/GenBank/DDBJ databases">
        <authorList>
            <consortium name="Pathogen Informatics"/>
        </authorList>
    </citation>
    <scope>NUCLEOTIDE SEQUENCE [LARGE SCALE GENOMIC DNA]</scope>
</reference>
<evidence type="ECO:0000313" key="3">
    <source>
        <dbReference type="WBParaSite" id="GPUH_0001010001-mRNA-1"/>
    </source>
</evidence>
<dbReference type="AlphaFoldDB" id="A0A183DMZ6"/>
<evidence type="ECO:0000313" key="1">
    <source>
        <dbReference type="EMBL" id="VDK81686.1"/>
    </source>
</evidence>
<protein>
    <submittedName>
        <fullName evidence="1 3">Uncharacterized protein</fullName>
    </submittedName>
</protein>
<accession>A0A183DMZ6</accession>
<dbReference type="Proteomes" id="UP000271098">
    <property type="component" value="Unassembled WGS sequence"/>
</dbReference>
<evidence type="ECO:0000313" key="2">
    <source>
        <dbReference type="Proteomes" id="UP000271098"/>
    </source>
</evidence>
<organism evidence="3">
    <name type="scientific">Gongylonema pulchrum</name>
    <dbReference type="NCBI Taxonomy" id="637853"/>
    <lineage>
        <taxon>Eukaryota</taxon>
        <taxon>Metazoa</taxon>
        <taxon>Ecdysozoa</taxon>
        <taxon>Nematoda</taxon>
        <taxon>Chromadorea</taxon>
        <taxon>Rhabditida</taxon>
        <taxon>Spirurina</taxon>
        <taxon>Spiruromorpha</taxon>
        <taxon>Spiruroidea</taxon>
        <taxon>Gongylonematidae</taxon>
        <taxon>Gongylonema</taxon>
    </lineage>
</organism>
<gene>
    <name evidence="1" type="ORF">GPUH_LOCUS10083</name>
</gene>
<proteinExistence type="predicted"/>
<reference evidence="3" key="1">
    <citation type="submission" date="2016-06" db="UniProtKB">
        <authorList>
            <consortium name="WormBaseParasite"/>
        </authorList>
    </citation>
    <scope>IDENTIFICATION</scope>
</reference>
<sequence length="76" mass="8674">MHCDESVETWQDQNERLECLLCSASEQSSQNERKYETMLTAFLLFSAATVVVLSDSDVESAMHEVTTTKVCYRFTV</sequence>